<accession>A0A0L7RK10</accession>
<sequence length="160" mass="18135">MEEQYNDLITAAEKILNPRAINSQTSASPSTTVNGSSGVKLPKIDLPRFNGRLEQWLAFKAQFSSLIDNQVTLTNTQKLHYLKAALSGEAAETIDSLDIIKENYVHAWDLLNQNYASKRFIVWCHGELLLEVPPIERHSAMSIRRFTNTIRQHVKSLKTL</sequence>
<keyword evidence="2" id="KW-1185">Reference proteome</keyword>
<dbReference type="EMBL" id="KQ414573">
    <property type="protein sequence ID" value="KOC71287.1"/>
    <property type="molecule type" value="Genomic_DNA"/>
</dbReference>
<dbReference type="Proteomes" id="UP000053825">
    <property type="component" value="Unassembled WGS sequence"/>
</dbReference>
<evidence type="ECO:0000313" key="2">
    <source>
        <dbReference type="Proteomes" id="UP000053825"/>
    </source>
</evidence>
<protein>
    <submittedName>
        <fullName evidence="1">Uncharacterized protein</fullName>
    </submittedName>
</protein>
<dbReference type="OrthoDB" id="7617087at2759"/>
<organism evidence="1 2">
    <name type="scientific">Habropoda laboriosa</name>
    <dbReference type="NCBI Taxonomy" id="597456"/>
    <lineage>
        <taxon>Eukaryota</taxon>
        <taxon>Metazoa</taxon>
        <taxon>Ecdysozoa</taxon>
        <taxon>Arthropoda</taxon>
        <taxon>Hexapoda</taxon>
        <taxon>Insecta</taxon>
        <taxon>Pterygota</taxon>
        <taxon>Neoptera</taxon>
        <taxon>Endopterygota</taxon>
        <taxon>Hymenoptera</taxon>
        <taxon>Apocrita</taxon>
        <taxon>Aculeata</taxon>
        <taxon>Apoidea</taxon>
        <taxon>Anthophila</taxon>
        <taxon>Apidae</taxon>
        <taxon>Habropoda</taxon>
    </lineage>
</organism>
<dbReference type="PANTHER" id="PTHR22954:SF3">
    <property type="entry name" value="PROTEIN CBG08539"/>
    <property type="match status" value="1"/>
</dbReference>
<dbReference type="STRING" id="597456.A0A0L7RK10"/>
<proteinExistence type="predicted"/>
<dbReference type="PANTHER" id="PTHR22954">
    <property type="entry name" value="RETROVIRAL PROTEASE-RELATED"/>
    <property type="match status" value="1"/>
</dbReference>
<gene>
    <name evidence="1" type="ORF">WH47_02371</name>
</gene>
<dbReference type="Pfam" id="PF03564">
    <property type="entry name" value="DUF1759"/>
    <property type="match status" value="1"/>
</dbReference>
<evidence type="ECO:0000313" key="1">
    <source>
        <dbReference type="EMBL" id="KOC71287.1"/>
    </source>
</evidence>
<reference evidence="1 2" key="1">
    <citation type="submission" date="2015-07" db="EMBL/GenBank/DDBJ databases">
        <title>The genome of Habropoda laboriosa.</title>
        <authorList>
            <person name="Pan H."/>
            <person name="Kapheim K."/>
        </authorList>
    </citation>
    <scope>NUCLEOTIDE SEQUENCE [LARGE SCALE GENOMIC DNA]</scope>
    <source>
        <strain evidence="1">0110345459</strain>
    </source>
</reference>
<dbReference type="AlphaFoldDB" id="A0A0L7RK10"/>
<dbReference type="InterPro" id="IPR005312">
    <property type="entry name" value="DUF1759"/>
</dbReference>
<name>A0A0L7RK10_9HYME</name>